<organism evidence="3 4">
    <name type="scientific">Lingula anatina</name>
    <name type="common">Brachiopod</name>
    <name type="synonym">Lingula unguis</name>
    <dbReference type="NCBI Taxonomy" id="7574"/>
    <lineage>
        <taxon>Eukaryota</taxon>
        <taxon>Metazoa</taxon>
        <taxon>Spiralia</taxon>
        <taxon>Lophotrochozoa</taxon>
        <taxon>Brachiopoda</taxon>
        <taxon>Linguliformea</taxon>
        <taxon>Lingulata</taxon>
        <taxon>Lingulida</taxon>
        <taxon>Linguloidea</taxon>
        <taxon>Lingulidae</taxon>
        <taxon>Lingula</taxon>
    </lineage>
</organism>
<dbReference type="InterPro" id="IPR050866">
    <property type="entry name" value="CNG_cation_channel"/>
</dbReference>
<protein>
    <submittedName>
        <fullName evidence="4">cGMP-dependent protein kinase 1-like</fullName>
    </submittedName>
</protein>
<dbReference type="SUPFAM" id="SSF51206">
    <property type="entry name" value="cAMP-binding domain-like"/>
    <property type="match status" value="2"/>
</dbReference>
<dbReference type="RefSeq" id="XP_013417421.1">
    <property type="nucleotide sequence ID" value="XM_013561967.1"/>
</dbReference>
<dbReference type="Proteomes" id="UP000085678">
    <property type="component" value="Unplaced"/>
</dbReference>
<feature type="non-terminal residue" evidence="4">
    <location>
        <position position="1"/>
    </location>
</feature>
<feature type="domain" description="Cyclic nucleotide-binding" evidence="2">
    <location>
        <begin position="1"/>
        <end position="70"/>
    </location>
</feature>
<sequence length="237" mass="26669">TVGEGIYIILSGEAVVLSEGEEQQAIAHIMEGEFFGEVSCFFGSLCTATVMTVAKAKLLFLRKDMLATVLQLRLDPGNKEEQLKWFVARRYLPTTDLVQKDLLEFQIIVECLKTVPLFSVWPDEALESVALNMAEPMIIVYPPGACILRKGDPADPLLVLLRGRVMIMENEKNVQEVKSRRLAFTFGEEGLFTGSEKMLTVKAVTCCQVIQLRRHLLFKVVRQVNHPFNGLDIIRLL</sequence>
<dbReference type="PANTHER" id="PTHR45638:SF11">
    <property type="entry name" value="CYCLIC NUCLEOTIDE-GATED CATION CHANNEL SUBUNIT A"/>
    <property type="match status" value="1"/>
</dbReference>
<dbReference type="GeneID" id="106178679"/>
<dbReference type="GO" id="GO:0005221">
    <property type="term" value="F:intracellularly cyclic nucleotide-activated monoatomic cation channel activity"/>
    <property type="evidence" value="ECO:0007669"/>
    <property type="project" value="InterPro"/>
</dbReference>
<name>A0A1S3K578_LINAN</name>
<dbReference type="KEGG" id="lak:106178679"/>
<keyword evidence="1" id="KW-0813">Transport</keyword>
<evidence type="ECO:0000313" key="4">
    <source>
        <dbReference type="RefSeq" id="XP_013417421.1"/>
    </source>
</evidence>
<dbReference type="CDD" id="cd00038">
    <property type="entry name" value="CAP_ED"/>
    <property type="match status" value="2"/>
</dbReference>
<dbReference type="OrthoDB" id="421226at2759"/>
<keyword evidence="1" id="KW-0407">Ion channel</keyword>
<accession>A0A1S3K578</accession>
<gene>
    <name evidence="4" type="primary">LOC106178679</name>
</gene>
<dbReference type="PROSITE" id="PS50042">
    <property type="entry name" value="CNMP_BINDING_3"/>
    <property type="match status" value="2"/>
</dbReference>
<keyword evidence="3" id="KW-1185">Reference proteome</keyword>
<dbReference type="InParanoid" id="A0A1S3K578"/>
<dbReference type="InterPro" id="IPR018490">
    <property type="entry name" value="cNMP-bd_dom_sf"/>
</dbReference>
<dbReference type="Gene3D" id="2.60.120.10">
    <property type="entry name" value="Jelly Rolls"/>
    <property type="match status" value="2"/>
</dbReference>
<dbReference type="PANTHER" id="PTHR45638">
    <property type="entry name" value="CYCLIC NUCLEOTIDE-GATED CATION CHANNEL SUBUNIT A"/>
    <property type="match status" value="1"/>
</dbReference>
<proteinExistence type="predicted"/>
<reference evidence="4" key="1">
    <citation type="submission" date="2025-08" db="UniProtKB">
        <authorList>
            <consortium name="RefSeq"/>
        </authorList>
    </citation>
    <scope>IDENTIFICATION</scope>
    <source>
        <tissue evidence="4">Gonads</tissue>
    </source>
</reference>
<dbReference type="GO" id="GO:0044877">
    <property type="term" value="F:protein-containing complex binding"/>
    <property type="evidence" value="ECO:0007669"/>
    <property type="project" value="TreeGrafter"/>
</dbReference>
<feature type="domain" description="Cyclic nucleotide-binding" evidence="2">
    <location>
        <begin position="117"/>
        <end position="221"/>
    </location>
</feature>
<keyword evidence="1" id="KW-0406">Ion transport</keyword>
<dbReference type="InterPro" id="IPR000595">
    <property type="entry name" value="cNMP-bd_dom"/>
</dbReference>
<dbReference type="AlphaFoldDB" id="A0A1S3K578"/>
<keyword evidence="1" id="KW-1071">Ligand-gated ion channel</keyword>
<dbReference type="STRING" id="7574.A0A1S3K578"/>
<evidence type="ECO:0000259" key="2">
    <source>
        <dbReference type="PROSITE" id="PS50042"/>
    </source>
</evidence>
<evidence type="ECO:0000313" key="3">
    <source>
        <dbReference type="Proteomes" id="UP000085678"/>
    </source>
</evidence>
<dbReference type="InterPro" id="IPR014710">
    <property type="entry name" value="RmlC-like_jellyroll"/>
</dbReference>
<dbReference type="Pfam" id="PF00027">
    <property type="entry name" value="cNMP_binding"/>
    <property type="match status" value="2"/>
</dbReference>
<evidence type="ECO:0000256" key="1">
    <source>
        <dbReference type="ARBA" id="ARBA00023286"/>
    </source>
</evidence>